<organism evidence="1 2">
    <name type="scientific">Thiorhodococcus mannitoliphagus</name>
    <dbReference type="NCBI Taxonomy" id="329406"/>
    <lineage>
        <taxon>Bacteria</taxon>
        <taxon>Pseudomonadati</taxon>
        <taxon>Pseudomonadota</taxon>
        <taxon>Gammaproteobacteria</taxon>
        <taxon>Chromatiales</taxon>
        <taxon>Chromatiaceae</taxon>
        <taxon>Thiorhodococcus</taxon>
    </lineage>
</organism>
<gene>
    <name evidence="1" type="ORF">G3480_23765</name>
</gene>
<dbReference type="RefSeq" id="WP_164656714.1">
    <property type="nucleotide sequence ID" value="NZ_JAAIJR010000179.1"/>
</dbReference>
<reference evidence="1 2" key="2">
    <citation type="submission" date="2020-02" db="EMBL/GenBank/DDBJ databases">
        <title>Genome sequences of Thiorhodococcus mannitoliphagus and Thiorhodococcus minor, purple sulfur photosynthetic bacteria in the gammaproteobacterial family, Chromatiaceae.</title>
        <authorList>
            <person name="Aviles F.A."/>
            <person name="Meyer T.E."/>
            <person name="Kyndt J.A."/>
        </authorList>
    </citation>
    <scope>NUCLEOTIDE SEQUENCE [LARGE SCALE GENOMIC DNA]</scope>
    <source>
        <strain evidence="1 2">DSM 18266</strain>
    </source>
</reference>
<sequence>MPVTSKSGRVFDLPSSEEEARIREGIVADPDTRELSDEEMAQLRPLGRPKAEVAKQAISIRLSPEVLTHFKAIGPGWQTRIDAVLGDYVNARH</sequence>
<dbReference type="EMBL" id="JAAIJR010000179">
    <property type="protein sequence ID" value="NEX23276.1"/>
    <property type="molecule type" value="Genomic_DNA"/>
</dbReference>
<dbReference type="Pfam" id="PF14384">
    <property type="entry name" value="BrnA_antitoxin"/>
    <property type="match status" value="1"/>
</dbReference>
<keyword evidence="2" id="KW-1185">Reference proteome</keyword>
<proteinExistence type="predicted"/>
<dbReference type="InterPro" id="IPR025528">
    <property type="entry name" value="BrnA_antitoxin"/>
</dbReference>
<protein>
    <submittedName>
        <fullName evidence="1">BrnA antitoxin family protein</fullName>
    </submittedName>
</protein>
<name>A0A6P1E2H8_9GAMM</name>
<reference evidence="2" key="1">
    <citation type="journal article" date="2020" name="Microbiol. Resour. Announc.">
        <title>Draft Genome Sequences of Thiorhodococcus mannitoliphagus and Thiorhodococcus minor, Purple Sulfur Photosynthetic Bacteria in the Gammaproteobacterial Family Chromatiaceae.</title>
        <authorList>
            <person name="Aviles F.A."/>
            <person name="Meyer T.E."/>
            <person name="Kyndt J.A."/>
        </authorList>
    </citation>
    <scope>NUCLEOTIDE SEQUENCE [LARGE SCALE GENOMIC DNA]</scope>
    <source>
        <strain evidence="2">DSM 18266</strain>
    </source>
</reference>
<dbReference type="Proteomes" id="UP000471640">
    <property type="component" value="Unassembled WGS sequence"/>
</dbReference>
<evidence type="ECO:0000313" key="2">
    <source>
        <dbReference type="Proteomes" id="UP000471640"/>
    </source>
</evidence>
<dbReference type="AlphaFoldDB" id="A0A6P1E2H8"/>
<comment type="caution">
    <text evidence="1">The sequence shown here is derived from an EMBL/GenBank/DDBJ whole genome shotgun (WGS) entry which is preliminary data.</text>
</comment>
<evidence type="ECO:0000313" key="1">
    <source>
        <dbReference type="EMBL" id="NEX23276.1"/>
    </source>
</evidence>
<accession>A0A6P1E2H8</accession>